<dbReference type="InterPro" id="IPR002110">
    <property type="entry name" value="Ankyrin_rpt"/>
</dbReference>
<dbReference type="InterPro" id="IPR036770">
    <property type="entry name" value="Ankyrin_rpt-contain_sf"/>
</dbReference>
<evidence type="ECO:0000256" key="2">
    <source>
        <dbReference type="ARBA" id="ARBA00023043"/>
    </source>
</evidence>
<name>A0A9X0DLB6_9HELO</name>
<evidence type="ECO:0000313" key="4">
    <source>
        <dbReference type="EMBL" id="KAJ8064923.1"/>
    </source>
</evidence>
<protein>
    <recommendedName>
        <fullName evidence="6">Ankyrin</fullName>
    </recommendedName>
</protein>
<keyword evidence="1" id="KW-0677">Repeat</keyword>
<proteinExistence type="predicted"/>
<dbReference type="SMART" id="SM00248">
    <property type="entry name" value="ANK"/>
    <property type="match status" value="4"/>
</dbReference>
<keyword evidence="2 3" id="KW-0040">ANK repeat</keyword>
<reference evidence="4" key="1">
    <citation type="submission" date="2022-11" db="EMBL/GenBank/DDBJ databases">
        <title>Genome Resource of Sclerotinia nivalis Strain SnTB1, a Plant Pathogen Isolated from American Ginseng.</title>
        <authorList>
            <person name="Fan S."/>
        </authorList>
    </citation>
    <scope>NUCLEOTIDE SEQUENCE</scope>
    <source>
        <strain evidence="4">SnTB1</strain>
    </source>
</reference>
<sequence>MQDALEVALRKGCKSAISQLLEYSIDLNIILSSDAKTQTPLEWASEHEDLNLVELFLSKGAEADFTSATFTRNPALIKAVEKANERLVKILVPKTNRVLSTRALCLAVGRKNIAIVNILLEHGVCCDFVDGDQQPSKDASDWRTEESAEARAFTPPLVRAVIMGDIELTRVLLVNGADVNVGYHDIGRDHGRPLKTDIPCGRVIQVAMQLKFHEIVDLLLEFGADINLPQPVWAYHQCKSTPRNVYLKTTSGLRAASASLEQRK</sequence>
<dbReference type="SUPFAM" id="SSF48403">
    <property type="entry name" value="Ankyrin repeat"/>
    <property type="match status" value="1"/>
</dbReference>
<dbReference type="Gene3D" id="1.25.40.20">
    <property type="entry name" value="Ankyrin repeat-containing domain"/>
    <property type="match status" value="2"/>
</dbReference>
<dbReference type="AlphaFoldDB" id="A0A9X0DLB6"/>
<comment type="caution">
    <text evidence="4">The sequence shown here is derived from an EMBL/GenBank/DDBJ whole genome shotgun (WGS) entry which is preliminary data.</text>
</comment>
<dbReference type="PANTHER" id="PTHR24198">
    <property type="entry name" value="ANKYRIN REPEAT AND PROTEIN KINASE DOMAIN-CONTAINING PROTEIN"/>
    <property type="match status" value="1"/>
</dbReference>
<evidence type="ECO:0000256" key="3">
    <source>
        <dbReference type="PROSITE-ProRule" id="PRU00023"/>
    </source>
</evidence>
<dbReference type="PROSITE" id="PS50088">
    <property type="entry name" value="ANK_REPEAT"/>
    <property type="match status" value="1"/>
</dbReference>
<dbReference type="Pfam" id="PF12796">
    <property type="entry name" value="Ank_2"/>
    <property type="match status" value="1"/>
</dbReference>
<organism evidence="4 5">
    <name type="scientific">Sclerotinia nivalis</name>
    <dbReference type="NCBI Taxonomy" id="352851"/>
    <lineage>
        <taxon>Eukaryota</taxon>
        <taxon>Fungi</taxon>
        <taxon>Dikarya</taxon>
        <taxon>Ascomycota</taxon>
        <taxon>Pezizomycotina</taxon>
        <taxon>Leotiomycetes</taxon>
        <taxon>Helotiales</taxon>
        <taxon>Sclerotiniaceae</taxon>
        <taxon>Sclerotinia</taxon>
    </lineage>
</organism>
<evidence type="ECO:0000313" key="5">
    <source>
        <dbReference type="Proteomes" id="UP001152300"/>
    </source>
</evidence>
<dbReference type="Proteomes" id="UP001152300">
    <property type="component" value="Unassembled WGS sequence"/>
</dbReference>
<accession>A0A9X0DLB6</accession>
<dbReference type="OrthoDB" id="1278353at2759"/>
<evidence type="ECO:0000256" key="1">
    <source>
        <dbReference type="ARBA" id="ARBA00022737"/>
    </source>
</evidence>
<dbReference type="PANTHER" id="PTHR24198:SF165">
    <property type="entry name" value="ANKYRIN REPEAT-CONTAINING PROTEIN-RELATED"/>
    <property type="match status" value="1"/>
</dbReference>
<keyword evidence="5" id="KW-1185">Reference proteome</keyword>
<gene>
    <name evidence="4" type="ORF">OCU04_007227</name>
</gene>
<feature type="repeat" description="ANK" evidence="3">
    <location>
        <begin position="36"/>
        <end position="68"/>
    </location>
</feature>
<evidence type="ECO:0008006" key="6">
    <source>
        <dbReference type="Google" id="ProtNLM"/>
    </source>
</evidence>
<dbReference type="EMBL" id="JAPEIS010000007">
    <property type="protein sequence ID" value="KAJ8064923.1"/>
    <property type="molecule type" value="Genomic_DNA"/>
</dbReference>